<proteinExistence type="predicted"/>
<feature type="transmembrane region" description="Helical" evidence="1">
    <location>
        <begin position="6"/>
        <end position="22"/>
    </location>
</feature>
<dbReference type="Pfam" id="PF10658">
    <property type="entry name" value="DUF2484"/>
    <property type="match status" value="1"/>
</dbReference>
<accession>A0A239PWJ5</accession>
<feature type="transmembrane region" description="Helical" evidence="1">
    <location>
        <begin position="34"/>
        <end position="52"/>
    </location>
</feature>
<reference evidence="2 3" key="1">
    <citation type="submission" date="2017-07" db="EMBL/GenBank/DDBJ databases">
        <authorList>
            <person name="Sun Z.S."/>
            <person name="Albrecht U."/>
            <person name="Echele G."/>
            <person name="Lee C.C."/>
        </authorList>
    </citation>
    <scope>NUCLEOTIDE SEQUENCE [LARGE SCALE GENOMIC DNA]</scope>
    <source>
        <strain evidence="2 3">DSM 14827</strain>
    </source>
</reference>
<keyword evidence="1" id="KW-0812">Transmembrane</keyword>
<dbReference type="EMBL" id="FZQB01000007">
    <property type="protein sequence ID" value="SNT74316.1"/>
    <property type="molecule type" value="Genomic_DNA"/>
</dbReference>
<evidence type="ECO:0008006" key="4">
    <source>
        <dbReference type="Google" id="ProtNLM"/>
    </source>
</evidence>
<dbReference type="Proteomes" id="UP000198307">
    <property type="component" value="Unassembled WGS sequence"/>
</dbReference>
<evidence type="ECO:0000313" key="2">
    <source>
        <dbReference type="EMBL" id="SNT74316.1"/>
    </source>
</evidence>
<keyword evidence="1" id="KW-0472">Membrane</keyword>
<evidence type="ECO:0000256" key="1">
    <source>
        <dbReference type="SAM" id="Phobius"/>
    </source>
</evidence>
<protein>
    <recommendedName>
        <fullName evidence="4">DUF2484 family protein</fullName>
    </recommendedName>
</protein>
<evidence type="ECO:0000313" key="3">
    <source>
        <dbReference type="Proteomes" id="UP000198307"/>
    </source>
</evidence>
<gene>
    <name evidence="2" type="ORF">SAMN05444959_10730</name>
</gene>
<dbReference type="InterPro" id="IPR018919">
    <property type="entry name" value="DUF2484"/>
</dbReference>
<dbReference type="AlphaFoldDB" id="A0A239PWJ5"/>
<organism evidence="2 3">
    <name type="scientific">Paracoccus seriniphilus</name>
    <dbReference type="NCBI Taxonomy" id="184748"/>
    <lineage>
        <taxon>Bacteria</taxon>
        <taxon>Pseudomonadati</taxon>
        <taxon>Pseudomonadota</taxon>
        <taxon>Alphaproteobacteria</taxon>
        <taxon>Rhodobacterales</taxon>
        <taxon>Paracoccaceae</taxon>
        <taxon>Paracoccus</taxon>
    </lineage>
</organism>
<keyword evidence="1" id="KW-1133">Transmembrane helix</keyword>
<name>A0A239PWJ5_9RHOB</name>
<keyword evidence="3" id="KW-1185">Reference proteome</keyword>
<sequence length="85" mass="9099">MTTVQIMTLVLSGGWLLLGFLLPRLRGIHALRCFWALIALGVPALGLLTLSWGPMAGAGGFALGMAILLCQHGWKRQNDSVTPLD</sequence>